<dbReference type="Proteomes" id="UP000790787">
    <property type="component" value="Chromosome 16"/>
</dbReference>
<evidence type="ECO:0000313" key="1">
    <source>
        <dbReference type="Proteomes" id="UP000790787"/>
    </source>
</evidence>
<name>A0AC58ST17_TOBAC</name>
<reference evidence="1" key="1">
    <citation type="journal article" date="2014" name="Nat. Commun.">
        <title>The tobacco genome sequence and its comparison with those of tomato and potato.</title>
        <authorList>
            <person name="Sierro N."/>
            <person name="Battey J.N."/>
            <person name="Ouadi S."/>
            <person name="Bakaher N."/>
            <person name="Bovet L."/>
            <person name="Willig A."/>
            <person name="Goepfert S."/>
            <person name="Peitsch M.C."/>
            <person name="Ivanov N.V."/>
        </authorList>
    </citation>
    <scope>NUCLEOTIDE SEQUENCE [LARGE SCALE GENOMIC DNA]</scope>
</reference>
<accession>A0AC58ST17</accession>
<keyword evidence="1" id="KW-1185">Reference proteome</keyword>
<gene>
    <name evidence="2" type="primary">LOC142170173</name>
</gene>
<protein>
    <submittedName>
        <fullName evidence="2">Uncharacterized protein LOC142170173</fullName>
    </submittedName>
</protein>
<evidence type="ECO:0000313" key="2">
    <source>
        <dbReference type="RefSeq" id="XP_075088110.1"/>
    </source>
</evidence>
<dbReference type="RefSeq" id="XP_075088110.1">
    <property type="nucleotide sequence ID" value="XM_075232009.1"/>
</dbReference>
<organism evidence="1 2">
    <name type="scientific">Nicotiana tabacum</name>
    <name type="common">Common tobacco</name>
    <dbReference type="NCBI Taxonomy" id="4097"/>
    <lineage>
        <taxon>Eukaryota</taxon>
        <taxon>Viridiplantae</taxon>
        <taxon>Streptophyta</taxon>
        <taxon>Embryophyta</taxon>
        <taxon>Tracheophyta</taxon>
        <taxon>Spermatophyta</taxon>
        <taxon>Magnoliopsida</taxon>
        <taxon>eudicotyledons</taxon>
        <taxon>Gunneridae</taxon>
        <taxon>Pentapetalae</taxon>
        <taxon>asterids</taxon>
        <taxon>lamiids</taxon>
        <taxon>Solanales</taxon>
        <taxon>Solanaceae</taxon>
        <taxon>Nicotianoideae</taxon>
        <taxon>Nicotianeae</taxon>
        <taxon>Nicotiana</taxon>
    </lineage>
</organism>
<proteinExistence type="predicted"/>
<reference evidence="2" key="2">
    <citation type="submission" date="2025-08" db="UniProtKB">
        <authorList>
            <consortium name="RefSeq"/>
        </authorList>
    </citation>
    <scope>IDENTIFICATION</scope>
    <source>
        <tissue evidence="2">Leaf</tissue>
    </source>
</reference>
<sequence>MENELDIPYWMLQSRGNFSVKSAWDYLRRRNDPHLAYKMMWVKVLPFKIFFLMWKVWKAKLPLDDFLKRLGYCMPSRCWCCTEPQEESLTHLFFTSTAAKRNGYKYGEAVTISRVIYQVSSSLQALIRVRKPGITNVPHKWHELLQMLENYTPRLTYEKVIWEMPSEGWVKVNTDGASRGNSGRSSIEVCVRNQEGDAIFALGKEINKATNTKAEALAFLEALRICNEHNYNNVWLQTDFMSIKKFVEQLWKPP</sequence>